<feature type="chain" id="PRO_5019173815" evidence="1">
    <location>
        <begin position="24"/>
        <end position="192"/>
    </location>
</feature>
<keyword evidence="1" id="KW-0732">Signal</keyword>
<name>A0A3Y9C718_SALEB</name>
<dbReference type="NCBIfam" id="TIGR03021">
    <property type="entry name" value="pilP_fam"/>
    <property type="match status" value="1"/>
</dbReference>
<organism evidence="2">
    <name type="scientific">Salmonella enterica subsp. enterica serovar Java</name>
    <dbReference type="NCBI Taxonomy" id="224729"/>
    <lineage>
        <taxon>Bacteria</taxon>
        <taxon>Pseudomonadati</taxon>
        <taxon>Pseudomonadota</taxon>
        <taxon>Gammaproteobacteria</taxon>
        <taxon>Enterobacterales</taxon>
        <taxon>Enterobacteriaceae</taxon>
        <taxon>Salmonella</taxon>
    </lineage>
</organism>
<comment type="caution">
    <text evidence="2">The sequence shown here is derived from an EMBL/GenBank/DDBJ whole genome shotgun (WGS) entry which is preliminary data.</text>
</comment>
<accession>A0A3Y9C718</accession>
<dbReference type="Proteomes" id="UP000839644">
    <property type="component" value="Unassembled WGS sequence"/>
</dbReference>
<feature type="signal peptide" evidence="1">
    <location>
        <begin position="1"/>
        <end position="23"/>
    </location>
</feature>
<sequence length="192" mass="19764">MLRNSLFAFTFATLVLCPVLVRAAGPETPATSTPASTSATSPPPDVVTTANAGAGAGGTVAHLEDIQAQTILYKAQLLRDRALTELQKLSTSDSLPVSGASLPYDTSATQSASAASARDDTPPLVVQITGEGKTFSALIRTNHGNQLMVHAGNTIPGTNLKVDNITFDAVTVSNASGNSAGKQRRILAFAED</sequence>
<evidence type="ECO:0000313" key="2">
    <source>
        <dbReference type="EMBL" id="EAB8479767.1"/>
    </source>
</evidence>
<evidence type="ECO:0000256" key="1">
    <source>
        <dbReference type="SAM" id="SignalP"/>
    </source>
</evidence>
<protein>
    <submittedName>
        <fullName evidence="2">Type IV pilus biogenesis protein PilP</fullName>
    </submittedName>
</protein>
<reference evidence="2" key="1">
    <citation type="submission" date="2018-08" db="EMBL/GenBank/DDBJ databases">
        <authorList>
            <person name="Ashton P.M."/>
            <person name="Dallman T."/>
            <person name="Nair S."/>
            <person name="De Pinna E."/>
            <person name="Peters T."/>
            <person name="Grant K."/>
        </authorList>
    </citation>
    <scope>NUCLEOTIDE SEQUENCE [LARGE SCALE GENOMIC DNA]</scope>
    <source>
        <strain evidence="2">43913</strain>
    </source>
</reference>
<proteinExistence type="predicted"/>
<dbReference type="AlphaFoldDB" id="A0A3Y9C718"/>
<gene>
    <name evidence="2" type="primary">pilP</name>
    <name evidence="2" type="ORF">AU894_27085</name>
</gene>
<dbReference type="InterPro" id="IPR022753">
    <property type="entry name" value="T4SS_pilus_biogen_PilP"/>
</dbReference>
<dbReference type="EMBL" id="AAAFYZ010000133">
    <property type="protein sequence ID" value="EAB8479767.1"/>
    <property type="molecule type" value="Genomic_DNA"/>
</dbReference>